<keyword evidence="1" id="KW-1133">Transmembrane helix</keyword>
<dbReference type="NCBIfam" id="TIGR02532">
    <property type="entry name" value="IV_pilin_GFxxxE"/>
    <property type="match status" value="1"/>
</dbReference>
<sequence length="144" mass="15321">MRLPLQRGFTLIELLVVVAIIAFATAGVSFALRDTAASQLEREAQRLSALFESARAQSRTAGVAIIWQPAEGGFRFQGARAGTLPEQWLSDTTVLVQGGPVLLGPEPVIPRQAVVLGSTTAPERTLRVETDGLRPFAVASDGQP</sequence>
<dbReference type="AlphaFoldDB" id="A0A934PW70"/>
<keyword evidence="1" id="KW-0472">Membrane</keyword>
<evidence type="ECO:0000313" key="2">
    <source>
        <dbReference type="EMBL" id="MBK0391609.1"/>
    </source>
</evidence>
<dbReference type="SUPFAM" id="SSF54523">
    <property type="entry name" value="Pili subunits"/>
    <property type="match status" value="1"/>
</dbReference>
<dbReference type="EMBL" id="JAEDAO010000001">
    <property type="protein sequence ID" value="MBK0391609.1"/>
    <property type="molecule type" value="Genomic_DNA"/>
</dbReference>
<accession>A0A934PW70</accession>
<keyword evidence="3" id="KW-1185">Reference proteome</keyword>
<dbReference type="Pfam" id="PF07963">
    <property type="entry name" value="N_methyl"/>
    <property type="match status" value="1"/>
</dbReference>
<dbReference type="RefSeq" id="WP_200786414.1">
    <property type="nucleotide sequence ID" value="NZ_JAEDAO010000001.1"/>
</dbReference>
<keyword evidence="1" id="KW-0812">Transmembrane</keyword>
<dbReference type="Proteomes" id="UP000617041">
    <property type="component" value="Unassembled WGS sequence"/>
</dbReference>
<name>A0A934PW70_9BURK</name>
<dbReference type="PROSITE" id="PS00409">
    <property type="entry name" value="PROKAR_NTER_METHYL"/>
    <property type="match status" value="1"/>
</dbReference>
<evidence type="ECO:0000313" key="3">
    <source>
        <dbReference type="Proteomes" id="UP000617041"/>
    </source>
</evidence>
<reference evidence="2" key="1">
    <citation type="submission" date="2020-12" db="EMBL/GenBank/DDBJ databases">
        <title>Ramlibacter sp. nov., isolated from a freshwater alga, Cryptomonas.</title>
        <authorList>
            <person name="Kim H.M."/>
            <person name="Jeon C.O."/>
        </authorList>
    </citation>
    <scope>NUCLEOTIDE SEQUENCE</scope>
    <source>
        <strain evidence="2">CrO1</strain>
    </source>
</reference>
<gene>
    <name evidence="2" type="ORF">I8E28_03320</name>
</gene>
<organism evidence="2 3">
    <name type="scientific">Ramlibacter algicola</name>
    <dbReference type="NCBI Taxonomy" id="2795217"/>
    <lineage>
        <taxon>Bacteria</taxon>
        <taxon>Pseudomonadati</taxon>
        <taxon>Pseudomonadota</taxon>
        <taxon>Betaproteobacteria</taxon>
        <taxon>Burkholderiales</taxon>
        <taxon>Comamonadaceae</taxon>
        <taxon>Ramlibacter</taxon>
    </lineage>
</organism>
<dbReference type="Gene3D" id="3.30.700.10">
    <property type="entry name" value="Glycoprotein, Type 4 Pilin"/>
    <property type="match status" value="1"/>
</dbReference>
<dbReference type="InterPro" id="IPR012902">
    <property type="entry name" value="N_methyl_site"/>
</dbReference>
<proteinExistence type="predicted"/>
<evidence type="ECO:0000256" key="1">
    <source>
        <dbReference type="SAM" id="Phobius"/>
    </source>
</evidence>
<protein>
    <submittedName>
        <fullName evidence="2">Prepilin-type N-terminal cleavage/methylation domain-containing protein</fullName>
    </submittedName>
</protein>
<feature type="transmembrane region" description="Helical" evidence="1">
    <location>
        <begin position="12"/>
        <end position="32"/>
    </location>
</feature>
<dbReference type="InterPro" id="IPR045584">
    <property type="entry name" value="Pilin-like"/>
</dbReference>
<comment type="caution">
    <text evidence="2">The sequence shown here is derived from an EMBL/GenBank/DDBJ whole genome shotgun (WGS) entry which is preliminary data.</text>
</comment>